<dbReference type="AlphaFoldDB" id="A0A9N9Y904"/>
<proteinExistence type="predicted"/>
<evidence type="ECO:0000313" key="1">
    <source>
        <dbReference type="EMBL" id="CAH0014359.1"/>
    </source>
</evidence>
<evidence type="ECO:0000313" key="2">
    <source>
        <dbReference type="Proteomes" id="UP000696573"/>
    </source>
</evidence>
<keyword evidence="2" id="KW-1185">Reference proteome</keyword>
<sequence>MRSSSGCTNLINVAKSGLLNAVVLDNLTKDTTVTATNNKDLLGVGVGVEGKVGNHLLVGELIALGALDDIVEDEDVAIVSGLEDEHILVLALLVMQDLLDLEGHGLA</sequence>
<comment type="caution">
    <text evidence="1">The sequence shown here is derived from an EMBL/GenBank/DDBJ whole genome shotgun (WGS) entry which is preliminary data.</text>
</comment>
<accession>A0A9N9Y904</accession>
<name>A0A9N9Y904_9HYPO</name>
<dbReference type="Proteomes" id="UP000696573">
    <property type="component" value="Unassembled WGS sequence"/>
</dbReference>
<gene>
    <name evidence="1" type="ORF">CRHIZ90672A_00018046</name>
</gene>
<organism evidence="1 2">
    <name type="scientific">Clonostachys rhizophaga</name>
    <dbReference type="NCBI Taxonomy" id="160324"/>
    <lineage>
        <taxon>Eukaryota</taxon>
        <taxon>Fungi</taxon>
        <taxon>Dikarya</taxon>
        <taxon>Ascomycota</taxon>
        <taxon>Pezizomycotina</taxon>
        <taxon>Sordariomycetes</taxon>
        <taxon>Hypocreomycetidae</taxon>
        <taxon>Hypocreales</taxon>
        <taxon>Bionectriaceae</taxon>
        <taxon>Clonostachys</taxon>
    </lineage>
</organism>
<reference evidence="1" key="1">
    <citation type="submission" date="2021-10" db="EMBL/GenBank/DDBJ databases">
        <authorList>
            <person name="Piombo E."/>
        </authorList>
    </citation>
    <scope>NUCLEOTIDE SEQUENCE</scope>
</reference>
<protein>
    <submittedName>
        <fullName evidence="1">Uncharacterized protein</fullName>
    </submittedName>
</protein>
<dbReference type="EMBL" id="CABFNQ020000341">
    <property type="protein sequence ID" value="CAH0014359.1"/>
    <property type="molecule type" value="Genomic_DNA"/>
</dbReference>